<organism evidence="1 2">
    <name type="scientific">Flavivirga algicola</name>
    <dbReference type="NCBI Taxonomy" id="2729136"/>
    <lineage>
        <taxon>Bacteria</taxon>
        <taxon>Pseudomonadati</taxon>
        <taxon>Bacteroidota</taxon>
        <taxon>Flavobacteriia</taxon>
        <taxon>Flavobacteriales</taxon>
        <taxon>Flavobacteriaceae</taxon>
        <taxon>Flavivirga</taxon>
    </lineage>
</organism>
<evidence type="ECO:0000313" key="1">
    <source>
        <dbReference type="EMBL" id="NMH87088.1"/>
    </source>
</evidence>
<dbReference type="RefSeq" id="WP_169671299.1">
    <property type="nucleotide sequence ID" value="NZ_JABBHF010000003.1"/>
</dbReference>
<reference evidence="1 2" key="1">
    <citation type="submission" date="2020-04" db="EMBL/GenBank/DDBJ databases">
        <title>A Flavivirga sp. nov.</title>
        <authorList>
            <person name="Sun X."/>
        </authorList>
    </citation>
    <scope>NUCLEOTIDE SEQUENCE [LARGE SCALE GENOMIC DNA]</scope>
    <source>
        <strain evidence="1 2">Y03</strain>
    </source>
</reference>
<gene>
    <name evidence="1" type="ORF">HHX25_06200</name>
</gene>
<name>A0ABX1RWF4_9FLAO</name>
<dbReference type="EMBL" id="JABBHF010000003">
    <property type="protein sequence ID" value="NMH87088.1"/>
    <property type="molecule type" value="Genomic_DNA"/>
</dbReference>
<dbReference type="Proteomes" id="UP000746690">
    <property type="component" value="Unassembled WGS sequence"/>
</dbReference>
<comment type="caution">
    <text evidence="1">The sequence shown here is derived from an EMBL/GenBank/DDBJ whole genome shotgun (WGS) entry which is preliminary data.</text>
</comment>
<proteinExistence type="predicted"/>
<sequence>MHKINYKYGEVIKLNINEVTLVNDTFSIELTYFTHKRPYIGGATKVMTSLTISKDNEYEEIFLSEHGVEGKSKSEDGLSKAERFSSVLWKGYKFQLEKIDYNEYIEIKIFKKE</sequence>
<evidence type="ECO:0000313" key="2">
    <source>
        <dbReference type="Proteomes" id="UP000746690"/>
    </source>
</evidence>
<accession>A0ABX1RWF4</accession>
<protein>
    <submittedName>
        <fullName evidence="1">Uncharacterized protein</fullName>
    </submittedName>
</protein>
<keyword evidence="2" id="KW-1185">Reference proteome</keyword>